<keyword evidence="13" id="KW-1185">Reference proteome</keyword>
<dbReference type="EC" id="2.7.11.1" evidence="1"/>
<dbReference type="STRING" id="398199.SAMN05421804_101154"/>
<evidence type="ECO:0000256" key="2">
    <source>
        <dbReference type="ARBA" id="ARBA00022527"/>
    </source>
</evidence>
<dbReference type="SUPFAM" id="SSF54184">
    <property type="entry name" value="Penicillin-binding protein 2x (pbp-2x), c-terminal domain"/>
    <property type="match status" value="1"/>
</dbReference>
<feature type="domain" description="PASTA" evidence="11">
    <location>
        <begin position="350"/>
        <end position="416"/>
    </location>
</feature>
<dbReference type="InterPro" id="IPR000719">
    <property type="entry name" value="Prot_kinase_dom"/>
</dbReference>
<dbReference type="Pfam" id="PF03793">
    <property type="entry name" value="PASTA"/>
    <property type="match status" value="4"/>
</dbReference>
<keyword evidence="9" id="KW-0812">Transmembrane</keyword>
<keyword evidence="3" id="KW-0808">Transferase</keyword>
<dbReference type="PROSITE" id="PS00108">
    <property type="entry name" value="PROTEIN_KINASE_ST"/>
    <property type="match status" value="1"/>
</dbReference>
<feature type="transmembrane region" description="Helical" evidence="9">
    <location>
        <begin position="317"/>
        <end position="338"/>
    </location>
</feature>
<dbReference type="InterPro" id="IPR005543">
    <property type="entry name" value="PASTA_dom"/>
</dbReference>
<comment type="catalytic activity">
    <reaction evidence="8">
        <text>L-seryl-[protein] + ATP = O-phospho-L-seryl-[protein] + ADP + H(+)</text>
        <dbReference type="Rhea" id="RHEA:17989"/>
        <dbReference type="Rhea" id="RHEA-COMP:9863"/>
        <dbReference type="Rhea" id="RHEA-COMP:11604"/>
        <dbReference type="ChEBI" id="CHEBI:15378"/>
        <dbReference type="ChEBI" id="CHEBI:29999"/>
        <dbReference type="ChEBI" id="CHEBI:30616"/>
        <dbReference type="ChEBI" id="CHEBI:83421"/>
        <dbReference type="ChEBI" id="CHEBI:456216"/>
        <dbReference type="EC" id="2.7.11.1"/>
    </reaction>
</comment>
<dbReference type="CDD" id="cd14014">
    <property type="entry name" value="STKc_PknB_like"/>
    <property type="match status" value="1"/>
</dbReference>
<dbReference type="eggNOG" id="COG0515">
    <property type="taxonomic scope" value="Bacteria"/>
</dbReference>
<organism evidence="12 13">
    <name type="scientific">Proteiniclasticum ruminis</name>
    <dbReference type="NCBI Taxonomy" id="398199"/>
    <lineage>
        <taxon>Bacteria</taxon>
        <taxon>Bacillati</taxon>
        <taxon>Bacillota</taxon>
        <taxon>Clostridia</taxon>
        <taxon>Eubacteriales</taxon>
        <taxon>Clostridiaceae</taxon>
        <taxon>Proteiniclasticum</taxon>
    </lineage>
</organism>
<comment type="catalytic activity">
    <reaction evidence="7">
        <text>L-threonyl-[protein] + ATP = O-phospho-L-threonyl-[protein] + ADP + H(+)</text>
        <dbReference type="Rhea" id="RHEA:46608"/>
        <dbReference type="Rhea" id="RHEA-COMP:11060"/>
        <dbReference type="Rhea" id="RHEA-COMP:11605"/>
        <dbReference type="ChEBI" id="CHEBI:15378"/>
        <dbReference type="ChEBI" id="CHEBI:30013"/>
        <dbReference type="ChEBI" id="CHEBI:30616"/>
        <dbReference type="ChEBI" id="CHEBI:61977"/>
        <dbReference type="ChEBI" id="CHEBI:456216"/>
        <dbReference type="EC" id="2.7.11.1"/>
    </reaction>
</comment>
<keyword evidence="5 12" id="KW-0418">Kinase</keyword>
<dbReference type="SUPFAM" id="SSF56112">
    <property type="entry name" value="Protein kinase-like (PK-like)"/>
    <property type="match status" value="1"/>
</dbReference>
<dbReference type="GO" id="GO:0005524">
    <property type="term" value="F:ATP binding"/>
    <property type="evidence" value="ECO:0007669"/>
    <property type="project" value="UniProtKB-KW"/>
</dbReference>
<evidence type="ECO:0000256" key="7">
    <source>
        <dbReference type="ARBA" id="ARBA00047899"/>
    </source>
</evidence>
<accession>A0A1I4YG11</accession>
<keyword evidence="6" id="KW-0067">ATP-binding</keyword>
<feature type="domain" description="Protein kinase" evidence="10">
    <location>
        <begin position="10"/>
        <end position="270"/>
    </location>
</feature>
<evidence type="ECO:0000256" key="8">
    <source>
        <dbReference type="ARBA" id="ARBA00048679"/>
    </source>
</evidence>
<evidence type="ECO:0000256" key="1">
    <source>
        <dbReference type="ARBA" id="ARBA00012513"/>
    </source>
</evidence>
<evidence type="ECO:0000259" key="10">
    <source>
        <dbReference type="PROSITE" id="PS50011"/>
    </source>
</evidence>
<proteinExistence type="predicted"/>
<dbReference type="Pfam" id="PF00069">
    <property type="entry name" value="Pkinase"/>
    <property type="match status" value="1"/>
</dbReference>
<gene>
    <name evidence="12" type="ORF">SAMN04488695_101581</name>
</gene>
<dbReference type="InterPro" id="IPR011009">
    <property type="entry name" value="Kinase-like_dom_sf"/>
</dbReference>
<evidence type="ECO:0000256" key="9">
    <source>
        <dbReference type="SAM" id="Phobius"/>
    </source>
</evidence>
<dbReference type="Gene3D" id="3.30.10.20">
    <property type="match status" value="3"/>
</dbReference>
<keyword evidence="9" id="KW-0472">Membrane</keyword>
<dbReference type="Gene3D" id="3.30.200.20">
    <property type="entry name" value="Phosphorylase Kinase, domain 1"/>
    <property type="match status" value="1"/>
</dbReference>
<dbReference type="SMART" id="SM00220">
    <property type="entry name" value="S_TKc"/>
    <property type="match status" value="1"/>
</dbReference>
<evidence type="ECO:0000256" key="4">
    <source>
        <dbReference type="ARBA" id="ARBA00022741"/>
    </source>
</evidence>
<dbReference type="PANTHER" id="PTHR43289:SF34">
    <property type="entry name" value="SERINE_THREONINE-PROTEIN KINASE YBDM-RELATED"/>
    <property type="match status" value="1"/>
</dbReference>
<dbReference type="FunFam" id="1.10.510.10:FF:000021">
    <property type="entry name" value="Serine/threonine protein kinase"/>
    <property type="match status" value="1"/>
</dbReference>
<dbReference type="PANTHER" id="PTHR43289">
    <property type="entry name" value="MITOGEN-ACTIVATED PROTEIN KINASE KINASE KINASE 20-RELATED"/>
    <property type="match status" value="1"/>
</dbReference>
<dbReference type="PROSITE" id="PS50011">
    <property type="entry name" value="PROTEIN_KINASE_DOM"/>
    <property type="match status" value="1"/>
</dbReference>
<dbReference type="SMART" id="SM00740">
    <property type="entry name" value="PASTA"/>
    <property type="match status" value="3"/>
</dbReference>
<evidence type="ECO:0000259" key="11">
    <source>
        <dbReference type="PROSITE" id="PS51178"/>
    </source>
</evidence>
<dbReference type="AlphaFoldDB" id="A0A1I4YG11"/>
<dbReference type="EMBL" id="FOVK01000001">
    <property type="protein sequence ID" value="SFN36968.1"/>
    <property type="molecule type" value="Genomic_DNA"/>
</dbReference>
<dbReference type="GO" id="GO:0004674">
    <property type="term" value="F:protein serine/threonine kinase activity"/>
    <property type="evidence" value="ECO:0007669"/>
    <property type="project" value="UniProtKB-KW"/>
</dbReference>
<dbReference type="PROSITE" id="PS51178">
    <property type="entry name" value="PASTA"/>
    <property type="match status" value="3"/>
</dbReference>
<sequence>MIGKILGNRYEITEKIAQGGMSVVYKALDLNLNRYDAVKVLKPEFSSNKDILDKFKQEANAVAFLSHPNIVNIYNVGSEDQIHYIVMEYVKGKTLKEVIKAQGKLSVEETLNYSYQIARALESAHNSNIIHRDIKPQNIMLTKDGLIKVTDFGIAKHSDSVTITNSGKIIGSAHYFSPEQARGNMTDGRSDIYSLGIVMYEMVTGRVPFDAESPITIALKHMQEPLPSPRALNPSVSAGLEKVILKATEKNPIDRYQRIEDMMMDLRALMNGERLETNENVNTDHTQVMNAVVPERKTMRNDIYDDEKPSNNKKKTLIIGLAMILVVVLGALIGDAVFSRGNGNQPGEVLEEEVDIPEIMGLTKEEAEDALEMVGLVLEVTGTETSEQPENTVIKVIPEEGTSVKKGVTVSVVLSAGEEKLYVPDITGSTVESAEIILGNNGFILGTTTEEFSETVPAGEIIGQDPLVNTSMPKGSAVNVVVSKGPEIVLSVVPDMKGRTQREAQALLEAVGLTIGEVKTVPTGDEAQSGRIVEQSLPAATEVKEGTKVNITLYEYTEVNIPSNLIGKTAGEAVTALKALGLNPVLVDGTVNSDLVVELSPGRGPVAYGSTVEVLGEPEPVEEEPAETPAG</sequence>
<keyword evidence="9" id="KW-1133">Transmembrane helix</keyword>
<evidence type="ECO:0000256" key="6">
    <source>
        <dbReference type="ARBA" id="ARBA00022840"/>
    </source>
</evidence>
<dbReference type="Gene3D" id="1.10.510.10">
    <property type="entry name" value="Transferase(Phosphotransferase) domain 1"/>
    <property type="match status" value="1"/>
</dbReference>
<feature type="domain" description="PASTA" evidence="11">
    <location>
        <begin position="485"/>
        <end position="555"/>
    </location>
</feature>
<evidence type="ECO:0000256" key="3">
    <source>
        <dbReference type="ARBA" id="ARBA00022679"/>
    </source>
</evidence>
<dbReference type="Proteomes" id="UP000181899">
    <property type="component" value="Unassembled WGS sequence"/>
</dbReference>
<dbReference type="RefSeq" id="WP_074910059.1">
    <property type="nucleotide sequence ID" value="NZ_FOVK01000001.1"/>
</dbReference>
<feature type="domain" description="PASTA" evidence="11">
    <location>
        <begin position="417"/>
        <end position="484"/>
    </location>
</feature>
<dbReference type="OrthoDB" id="9788659at2"/>
<keyword evidence="4" id="KW-0547">Nucleotide-binding</keyword>
<dbReference type="FunFam" id="3.30.200.20:FF:000035">
    <property type="entry name" value="Serine/threonine protein kinase Stk1"/>
    <property type="match status" value="1"/>
</dbReference>
<evidence type="ECO:0000313" key="13">
    <source>
        <dbReference type="Proteomes" id="UP000181899"/>
    </source>
</evidence>
<name>A0A1I4YG11_9CLOT</name>
<dbReference type="InterPro" id="IPR008271">
    <property type="entry name" value="Ser/Thr_kinase_AS"/>
</dbReference>
<dbReference type="NCBIfam" id="NF033483">
    <property type="entry name" value="PknB_PASTA_kin"/>
    <property type="match status" value="1"/>
</dbReference>
<evidence type="ECO:0000256" key="5">
    <source>
        <dbReference type="ARBA" id="ARBA00022777"/>
    </source>
</evidence>
<keyword evidence="2 12" id="KW-0723">Serine/threonine-protein kinase</keyword>
<dbReference type="CDD" id="cd06577">
    <property type="entry name" value="PASTA_pknB"/>
    <property type="match status" value="4"/>
</dbReference>
<protein>
    <recommendedName>
        <fullName evidence="1">non-specific serine/threonine protein kinase</fullName>
        <ecNumber evidence="1">2.7.11.1</ecNumber>
    </recommendedName>
</protein>
<reference evidence="12 13" key="1">
    <citation type="submission" date="2016-10" db="EMBL/GenBank/DDBJ databases">
        <authorList>
            <person name="de Groot N.N."/>
        </authorList>
    </citation>
    <scope>NUCLEOTIDE SEQUENCE [LARGE SCALE GENOMIC DNA]</scope>
    <source>
        <strain evidence="12 13">ML2</strain>
    </source>
</reference>
<evidence type="ECO:0000313" key="12">
    <source>
        <dbReference type="EMBL" id="SFN36968.1"/>
    </source>
</evidence>